<feature type="region of interest" description="Disordered" evidence="1">
    <location>
        <begin position="1"/>
        <end position="55"/>
    </location>
</feature>
<dbReference type="Proteomes" id="UP001358586">
    <property type="component" value="Chromosome 5"/>
</dbReference>
<reference evidence="2 3" key="1">
    <citation type="submission" date="2023-03" db="EMBL/GenBank/DDBJ databases">
        <title>WGS of Gossypium arboreum.</title>
        <authorList>
            <person name="Yu D."/>
        </authorList>
    </citation>
    <scope>NUCLEOTIDE SEQUENCE [LARGE SCALE GENOMIC DNA]</scope>
    <source>
        <tissue evidence="2">Leaf</tissue>
    </source>
</reference>
<evidence type="ECO:0000313" key="2">
    <source>
        <dbReference type="EMBL" id="KAK5832473.1"/>
    </source>
</evidence>
<name>A0ABR0Q0E4_GOSAR</name>
<evidence type="ECO:0000256" key="1">
    <source>
        <dbReference type="SAM" id="MobiDB-lite"/>
    </source>
</evidence>
<evidence type="ECO:0000313" key="3">
    <source>
        <dbReference type="Proteomes" id="UP001358586"/>
    </source>
</evidence>
<proteinExistence type="predicted"/>
<comment type="caution">
    <text evidence="2">The sequence shown here is derived from an EMBL/GenBank/DDBJ whole genome shotgun (WGS) entry which is preliminary data.</text>
</comment>
<gene>
    <name evidence="2" type="ORF">PVK06_016275</name>
</gene>
<accession>A0ABR0Q0E4</accession>
<organism evidence="2 3">
    <name type="scientific">Gossypium arboreum</name>
    <name type="common">Tree cotton</name>
    <name type="synonym">Gossypium nanking</name>
    <dbReference type="NCBI Taxonomy" id="29729"/>
    <lineage>
        <taxon>Eukaryota</taxon>
        <taxon>Viridiplantae</taxon>
        <taxon>Streptophyta</taxon>
        <taxon>Embryophyta</taxon>
        <taxon>Tracheophyta</taxon>
        <taxon>Spermatophyta</taxon>
        <taxon>Magnoliopsida</taxon>
        <taxon>eudicotyledons</taxon>
        <taxon>Gunneridae</taxon>
        <taxon>Pentapetalae</taxon>
        <taxon>rosids</taxon>
        <taxon>malvids</taxon>
        <taxon>Malvales</taxon>
        <taxon>Malvaceae</taxon>
        <taxon>Malvoideae</taxon>
        <taxon>Gossypium</taxon>
    </lineage>
</organism>
<keyword evidence="3" id="KW-1185">Reference proteome</keyword>
<protein>
    <submittedName>
        <fullName evidence="2">Uncharacterized protein</fullName>
    </submittedName>
</protein>
<dbReference type="EMBL" id="JARKNE010000005">
    <property type="protein sequence ID" value="KAK5832473.1"/>
    <property type="molecule type" value="Genomic_DNA"/>
</dbReference>
<sequence>MGGSSSQYSQLQTPPEEPQPSPEQSQPLSEAEPRRNPVRNHRPPSYGTDSDRHIH</sequence>